<keyword evidence="11" id="KW-1185">Reference proteome</keyword>
<gene>
    <name evidence="10" type="ORF">VFPPC_09629</name>
</gene>
<comment type="caution">
    <text evidence="10">The sequence shown here is derived from an EMBL/GenBank/DDBJ whole genome shotgun (WGS) entry which is preliminary data.</text>
</comment>
<evidence type="ECO:0000313" key="11">
    <source>
        <dbReference type="Proteomes" id="UP000078397"/>
    </source>
</evidence>
<dbReference type="STRING" id="1380566.A0A179FDR2"/>
<evidence type="ECO:0000259" key="9">
    <source>
        <dbReference type="Pfam" id="PF17801"/>
    </source>
</evidence>
<dbReference type="Proteomes" id="UP000078397">
    <property type="component" value="Unassembled WGS sequence"/>
</dbReference>
<evidence type="ECO:0000256" key="5">
    <source>
        <dbReference type="ARBA" id="ARBA00022801"/>
    </source>
</evidence>
<organism evidence="10 11">
    <name type="scientific">Pochonia chlamydosporia 170</name>
    <dbReference type="NCBI Taxonomy" id="1380566"/>
    <lineage>
        <taxon>Eukaryota</taxon>
        <taxon>Fungi</taxon>
        <taxon>Dikarya</taxon>
        <taxon>Ascomycota</taxon>
        <taxon>Pezizomycotina</taxon>
        <taxon>Sordariomycetes</taxon>
        <taxon>Hypocreomycetidae</taxon>
        <taxon>Hypocreales</taxon>
        <taxon>Clavicipitaceae</taxon>
        <taxon>Pochonia</taxon>
    </lineage>
</organism>
<dbReference type="PANTHER" id="PTHR11452">
    <property type="entry name" value="ALPHA-GALACTOSIDASE/ALPHA-N-ACETYLGALACTOSAMINIDASE"/>
    <property type="match status" value="1"/>
</dbReference>
<accession>A0A179FDR2</accession>
<dbReference type="PANTHER" id="PTHR11452:SF61">
    <property type="entry name" value="ALPHA-GALACTOSIDASE B-RELATED"/>
    <property type="match status" value="1"/>
</dbReference>
<evidence type="ECO:0000256" key="7">
    <source>
        <dbReference type="RuleBase" id="RU361168"/>
    </source>
</evidence>
<dbReference type="GeneID" id="28852129"/>
<keyword evidence="4 8" id="KW-0732">Signal</keyword>
<dbReference type="Gene3D" id="3.20.20.70">
    <property type="entry name" value="Aldolase class I"/>
    <property type="match status" value="1"/>
</dbReference>
<proteinExistence type="inferred from homology"/>
<dbReference type="Pfam" id="PF16499">
    <property type="entry name" value="Melibiase_2"/>
    <property type="match status" value="1"/>
</dbReference>
<dbReference type="InterPro" id="IPR041233">
    <property type="entry name" value="Melibiase_C"/>
</dbReference>
<dbReference type="Pfam" id="PF17801">
    <property type="entry name" value="Melibiase_C"/>
    <property type="match status" value="1"/>
</dbReference>
<keyword evidence="7" id="KW-1015">Disulfide bond</keyword>
<dbReference type="PRINTS" id="PR00740">
    <property type="entry name" value="GLHYDRLASE27"/>
</dbReference>
<protein>
    <recommendedName>
        <fullName evidence="3 7">Alpha-galactosidase</fullName>
        <ecNumber evidence="3 7">3.2.1.22</ecNumber>
    </recommendedName>
    <alternativeName>
        <fullName evidence="7">Melibiase</fullName>
    </alternativeName>
</protein>
<evidence type="ECO:0000256" key="2">
    <source>
        <dbReference type="ARBA" id="ARBA00009743"/>
    </source>
</evidence>
<evidence type="ECO:0000256" key="1">
    <source>
        <dbReference type="ARBA" id="ARBA00001255"/>
    </source>
</evidence>
<comment type="similarity">
    <text evidence="2 7">Belongs to the glycosyl hydrolase 27 family.</text>
</comment>
<dbReference type="OrthoDB" id="5795902at2759"/>
<dbReference type="SUPFAM" id="SSF51445">
    <property type="entry name" value="(Trans)glycosidases"/>
    <property type="match status" value="1"/>
</dbReference>
<feature type="signal peptide" evidence="8">
    <location>
        <begin position="1"/>
        <end position="21"/>
    </location>
</feature>
<dbReference type="InterPro" id="IPR017853">
    <property type="entry name" value="GH"/>
</dbReference>
<dbReference type="RefSeq" id="XP_018141295.1">
    <property type="nucleotide sequence ID" value="XM_018288135.1"/>
</dbReference>
<dbReference type="InterPro" id="IPR013785">
    <property type="entry name" value="Aldolase_TIM"/>
</dbReference>
<dbReference type="EMBL" id="LSBJ02000006">
    <property type="protein sequence ID" value="OAQ63715.1"/>
    <property type="molecule type" value="Genomic_DNA"/>
</dbReference>
<feature type="domain" description="Alpha galactosidase C-terminal" evidence="9">
    <location>
        <begin position="319"/>
        <end position="389"/>
    </location>
</feature>
<dbReference type="InterPro" id="IPR002241">
    <property type="entry name" value="Glyco_hydro_27"/>
</dbReference>
<name>A0A179FDR2_METCM</name>
<keyword evidence="5 7" id="KW-0378">Hydrolase</keyword>
<dbReference type="KEGG" id="pchm:VFPPC_09629"/>
<dbReference type="SUPFAM" id="SSF51011">
    <property type="entry name" value="Glycosyl hydrolase domain"/>
    <property type="match status" value="1"/>
</dbReference>
<dbReference type="GO" id="GO:0004557">
    <property type="term" value="F:alpha-galactosidase activity"/>
    <property type="evidence" value="ECO:0007669"/>
    <property type="project" value="UniProtKB-EC"/>
</dbReference>
<dbReference type="InterPro" id="IPR013780">
    <property type="entry name" value="Glyco_hydro_b"/>
</dbReference>
<sequence>MSWSRQAICTLALLGKLPVLGWSSWNAYQHDISEAKIFGAAQAMNDTGLKAAGYTYVNIDDSWAMNKRVKGHIVPDRTRFPDGIDGLAKKIHDLKMKIGIYSDAGTAMCGGDPGSLDHEKTDAGDWASWEIDYLKYDNCHSAGRSGRDRYSRMRDALASQTRPILLNICIWGKENVVTWGNDIGISWRVTDDIRPRWSGSNNGRDKYSIMYILNTNSKLMDHVNFWGHNDADSLEIGNVFNGWSLSPAEERSHFALWAAMKSPLIIGTDISRLKSERLDLLKNKYLLAFNQDDVFGAPAKPYKREDGRPWKTTSDDVHPVDYWSGESKDGFLVLMLNTLDKTVKKTAKWSEIPGLGGKSYKVTDVWTGKDLGCLDEYTADVESHDTAAILVSKETCVSRSLVFI</sequence>
<evidence type="ECO:0000313" key="10">
    <source>
        <dbReference type="EMBL" id="OAQ63715.1"/>
    </source>
</evidence>
<evidence type="ECO:0000256" key="8">
    <source>
        <dbReference type="SAM" id="SignalP"/>
    </source>
</evidence>
<dbReference type="CDD" id="cd14792">
    <property type="entry name" value="GH27"/>
    <property type="match status" value="1"/>
</dbReference>
<keyword evidence="6 7" id="KW-0326">Glycosidase</keyword>
<dbReference type="Gene3D" id="2.60.40.1180">
    <property type="entry name" value="Golgi alpha-mannosidase II"/>
    <property type="match status" value="1"/>
</dbReference>
<reference evidence="10 11" key="1">
    <citation type="journal article" date="2016" name="PLoS Pathog.">
        <title>Biosynthesis of antibiotic leucinostatins in bio-control fungus Purpureocillium lilacinum and their inhibition on phytophthora revealed by genome mining.</title>
        <authorList>
            <person name="Wang G."/>
            <person name="Liu Z."/>
            <person name="Lin R."/>
            <person name="Li E."/>
            <person name="Mao Z."/>
            <person name="Ling J."/>
            <person name="Yang Y."/>
            <person name="Yin W.B."/>
            <person name="Xie B."/>
        </authorList>
    </citation>
    <scope>NUCLEOTIDE SEQUENCE [LARGE SCALE GENOMIC DNA]</scope>
    <source>
        <strain evidence="10">170</strain>
    </source>
</reference>
<evidence type="ECO:0000256" key="6">
    <source>
        <dbReference type="ARBA" id="ARBA00023295"/>
    </source>
</evidence>
<feature type="chain" id="PRO_5008101627" description="Alpha-galactosidase" evidence="8">
    <location>
        <begin position="22"/>
        <end position="404"/>
    </location>
</feature>
<dbReference type="AlphaFoldDB" id="A0A179FDR2"/>
<evidence type="ECO:0000256" key="4">
    <source>
        <dbReference type="ARBA" id="ARBA00022729"/>
    </source>
</evidence>
<evidence type="ECO:0000256" key="3">
    <source>
        <dbReference type="ARBA" id="ARBA00012755"/>
    </source>
</evidence>
<comment type="catalytic activity">
    <reaction evidence="1 7">
        <text>Hydrolysis of terminal, non-reducing alpha-D-galactose residues in alpha-D-galactosides, including galactose oligosaccharides, galactomannans and galactolipids.</text>
        <dbReference type="EC" id="3.2.1.22"/>
    </reaction>
</comment>
<dbReference type="GO" id="GO:0005975">
    <property type="term" value="P:carbohydrate metabolic process"/>
    <property type="evidence" value="ECO:0007669"/>
    <property type="project" value="InterPro"/>
</dbReference>
<dbReference type="EC" id="3.2.1.22" evidence="3 7"/>